<dbReference type="NCBIfam" id="NF033788">
    <property type="entry name" value="HTH_metalloreg"/>
    <property type="match status" value="1"/>
</dbReference>
<evidence type="ECO:0000313" key="5">
    <source>
        <dbReference type="EMBL" id="AXK46639.1"/>
    </source>
</evidence>
<dbReference type="SUPFAM" id="SSF46785">
    <property type="entry name" value="Winged helix' DNA-binding domain"/>
    <property type="match status" value="1"/>
</dbReference>
<evidence type="ECO:0000259" key="4">
    <source>
        <dbReference type="PROSITE" id="PS50987"/>
    </source>
</evidence>
<dbReference type="KEGG" id="bsau:DWV08_14165"/>
<dbReference type="Proteomes" id="UP000254236">
    <property type="component" value="Chromosome"/>
</dbReference>
<dbReference type="PANTHER" id="PTHR33154:SF33">
    <property type="entry name" value="TRANSCRIPTIONAL REPRESSOR SDPR"/>
    <property type="match status" value="1"/>
</dbReference>
<evidence type="ECO:0000313" key="6">
    <source>
        <dbReference type="EMBL" id="RRR22353.1"/>
    </source>
</evidence>
<dbReference type="CDD" id="cd00090">
    <property type="entry name" value="HTH_ARSR"/>
    <property type="match status" value="1"/>
</dbReference>
<dbReference type="GO" id="GO:0003677">
    <property type="term" value="F:DNA binding"/>
    <property type="evidence" value="ECO:0007669"/>
    <property type="project" value="UniProtKB-KW"/>
</dbReference>
<organism evidence="6 8">
    <name type="scientific">Brachybacterium saurashtrense</name>
    <dbReference type="NCBI Taxonomy" id="556288"/>
    <lineage>
        <taxon>Bacteria</taxon>
        <taxon>Bacillati</taxon>
        <taxon>Actinomycetota</taxon>
        <taxon>Actinomycetes</taxon>
        <taxon>Micrococcales</taxon>
        <taxon>Dermabacteraceae</taxon>
        <taxon>Brachybacterium</taxon>
    </lineage>
</organism>
<name>A0A345YRT7_9MICO</name>
<dbReference type="PANTHER" id="PTHR33154">
    <property type="entry name" value="TRANSCRIPTIONAL REGULATOR, ARSR FAMILY"/>
    <property type="match status" value="1"/>
</dbReference>
<dbReference type="Proteomes" id="UP000282185">
    <property type="component" value="Unassembled WGS sequence"/>
</dbReference>
<protein>
    <submittedName>
        <fullName evidence="6">ArsR family transcriptional regulator</fullName>
    </submittedName>
</protein>
<dbReference type="EMBL" id="CP031356">
    <property type="protein sequence ID" value="AXK46639.1"/>
    <property type="molecule type" value="Genomic_DNA"/>
</dbReference>
<dbReference type="Pfam" id="PF12840">
    <property type="entry name" value="HTH_20"/>
    <property type="match status" value="1"/>
</dbReference>
<dbReference type="PRINTS" id="PR00778">
    <property type="entry name" value="HTHARSR"/>
</dbReference>
<dbReference type="AlphaFoldDB" id="A0A345YRT7"/>
<keyword evidence="3" id="KW-0804">Transcription</keyword>
<dbReference type="SMART" id="SM00418">
    <property type="entry name" value="HTH_ARSR"/>
    <property type="match status" value="1"/>
</dbReference>
<dbReference type="OrthoDB" id="9806976at2"/>
<accession>A0A345YRT7</accession>
<dbReference type="EMBL" id="QSWH01000004">
    <property type="protein sequence ID" value="RRR22353.1"/>
    <property type="molecule type" value="Genomic_DNA"/>
</dbReference>
<dbReference type="InterPro" id="IPR051081">
    <property type="entry name" value="HTH_MetalResp_TranReg"/>
</dbReference>
<evidence type="ECO:0000313" key="8">
    <source>
        <dbReference type="Proteomes" id="UP000282185"/>
    </source>
</evidence>
<keyword evidence="2" id="KW-0238">DNA-binding</keyword>
<proteinExistence type="predicted"/>
<dbReference type="InterPro" id="IPR001845">
    <property type="entry name" value="HTH_ArsR_DNA-bd_dom"/>
</dbReference>
<dbReference type="InterPro" id="IPR011991">
    <property type="entry name" value="ArsR-like_HTH"/>
</dbReference>
<keyword evidence="1" id="KW-0805">Transcription regulation</keyword>
<evidence type="ECO:0000256" key="3">
    <source>
        <dbReference type="ARBA" id="ARBA00023163"/>
    </source>
</evidence>
<dbReference type="GO" id="GO:0003700">
    <property type="term" value="F:DNA-binding transcription factor activity"/>
    <property type="evidence" value="ECO:0007669"/>
    <property type="project" value="InterPro"/>
</dbReference>
<dbReference type="InterPro" id="IPR036390">
    <property type="entry name" value="WH_DNA-bd_sf"/>
</dbReference>
<dbReference type="RefSeq" id="WP_115414386.1">
    <property type="nucleotide sequence ID" value="NZ_CP031356.1"/>
</dbReference>
<evidence type="ECO:0000313" key="7">
    <source>
        <dbReference type="Proteomes" id="UP000254236"/>
    </source>
</evidence>
<dbReference type="PROSITE" id="PS50987">
    <property type="entry name" value="HTH_ARSR_2"/>
    <property type="match status" value="1"/>
</dbReference>
<dbReference type="InterPro" id="IPR036388">
    <property type="entry name" value="WH-like_DNA-bd_sf"/>
</dbReference>
<evidence type="ECO:0000256" key="1">
    <source>
        <dbReference type="ARBA" id="ARBA00023015"/>
    </source>
</evidence>
<keyword evidence="7" id="KW-1185">Reference proteome</keyword>
<reference evidence="5 7" key="1">
    <citation type="submission" date="2018-07" db="EMBL/GenBank/DDBJ databases">
        <title>Brachybacterium saurashtrense DSM 23186 genome sequence.</title>
        <authorList>
            <person name="Guo L."/>
        </authorList>
    </citation>
    <scope>NUCLEOTIDE SEQUENCE [LARGE SCALE GENOMIC DNA]</scope>
    <source>
        <strain evidence="5 7">DSM 23186</strain>
    </source>
</reference>
<reference evidence="6 8" key="2">
    <citation type="submission" date="2018-08" db="EMBL/GenBank/DDBJ databases">
        <title>Brachybacterium saurashtrense DSM 23186.</title>
        <authorList>
            <person name="Li Y."/>
        </authorList>
    </citation>
    <scope>NUCLEOTIDE SEQUENCE [LARGE SCALE GENOMIC DNA]</scope>
    <source>
        <strain evidence="6 8">DSM 23186</strain>
    </source>
</reference>
<feature type="domain" description="HTH arsR-type" evidence="4">
    <location>
        <begin position="8"/>
        <end position="102"/>
    </location>
</feature>
<evidence type="ECO:0000256" key="2">
    <source>
        <dbReference type="ARBA" id="ARBA00023125"/>
    </source>
</evidence>
<sequence>MSSVEHDAGPAPDVQATATHTVLSLPLRREILDVLREGPAPVGALVERTGAPQAAVSKQLRVLRENGFVEVRAEGRQRWYALCPEPFAQLADWLAPYRWLWEDRLDRLGEQLDRMNKLDRIEEQDRMQDEETP</sequence>
<dbReference type="Gene3D" id="1.10.10.10">
    <property type="entry name" value="Winged helix-like DNA-binding domain superfamily/Winged helix DNA-binding domain"/>
    <property type="match status" value="1"/>
</dbReference>
<gene>
    <name evidence="5" type="ORF">DWV08_14165</name>
    <name evidence="6" type="ORF">DXU92_08780</name>
</gene>